<dbReference type="CDD" id="cd01647">
    <property type="entry name" value="RT_LTR"/>
    <property type="match status" value="1"/>
</dbReference>
<dbReference type="PANTHER" id="PTHR33064:SF37">
    <property type="entry name" value="RIBONUCLEASE H"/>
    <property type="match status" value="1"/>
</dbReference>
<dbReference type="VEuPathDB" id="MicrosporidiaDB:NAPIS_ORF02689"/>
<protein>
    <submittedName>
        <fullName evidence="2">Pol protein</fullName>
    </submittedName>
</protein>
<dbReference type="Gene3D" id="3.30.70.270">
    <property type="match status" value="2"/>
</dbReference>
<dbReference type="Pfam" id="PF17919">
    <property type="entry name" value="RT_RNaseH_2"/>
    <property type="match status" value="1"/>
</dbReference>
<dbReference type="InterPro" id="IPR000477">
    <property type="entry name" value="RT_dom"/>
</dbReference>
<dbReference type="Pfam" id="PF00078">
    <property type="entry name" value="RVT_1"/>
    <property type="match status" value="1"/>
</dbReference>
<dbReference type="Proteomes" id="UP000053780">
    <property type="component" value="Unassembled WGS sequence"/>
</dbReference>
<keyword evidence="3" id="KW-1185">Reference proteome</keyword>
<dbReference type="InterPro" id="IPR041577">
    <property type="entry name" value="RT_RNaseH_2"/>
</dbReference>
<dbReference type="PANTHER" id="PTHR33064">
    <property type="entry name" value="POL PROTEIN"/>
    <property type="match status" value="1"/>
</dbReference>
<organism evidence="2 3">
    <name type="scientific">Vairimorpha apis BRL 01</name>
    <dbReference type="NCBI Taxonomy" id="1037528"/>
    <lineage>
        <taxon>Eukaryota</taxon>
        <taxon>Fungi</taxon>
        <taxon>Fungi incertae sedis</taxon>
        <taxon>Microsporidia</taxon>
        <taxon>Nosematidae</taxon>
        <taxon>Vairimorpha</taxon>
    </lineage>
</organism>
<dbReference type="SUPFAM" id="SSF56672">
    <property type="entry name" value="DNA/RNA polymerases"/>
    <property type="match status" value="1"/>
</dbReference>
<evidence type="ECO:0000259" key="1">
    <source>
        <dbReference type="PROSITE" id="PS50878"/>
    </source>
</evidence>
<dbReference type="InterPro" id="IPR043502">
    <property type="entry name" value="DNA/RNA_pol_sf"/>
</dbReference>
<evidence type="ECO:0000313" key="3">
    <source>
        <dbReference type="Proteomes" id="UP000053780"/>
    </source>
</evidence>
<proteinExistence type="predicted"/>
<name>T0MFA2_9MICR</name>
<evidence type="ECO:0000313" key="2">
    <source>
        <dbReference type="EMBL" id="EQB59760.1"/>
    </source>
</evidence>
<dbReference type="HOGENOM" id="CLU_000384_33_10_1"/>
<dbReference type="EMBL" id="KE647367">
    <property type="protein sequence ID" value="EQB59760.1"/>
    <property type="molecule type" value="Genomic_DNA"/>
</dbReference>
<dbReference type="InterPro" id="IPR051320">
    <property type="entry name" value="Viral_Replic_Matur_Polypro"/>
</dbReference>
<reference evidence="2 3" key="1">
    <citation type="journal article" date="2013" name="BMC Genomics">
        <title>Genome sequencing and comparative genomics of honey bee microsporidia, Nosema apis reveal novel insights into host-parasite interactions.</title>
        <authorList>
            <person name="Chen Yp."/>
            <person name="Pettis J.S."/>
            <person name="Zhao Y."/>
            <person name="Liu X."/>
            <person name="Tallon L.J."/>
            <person name="Sadzewicz L.D."/>
            <person name="Li R."/>
            <person name="Zheng H."/>
            <person name="Huang S."/>
            <person name="Zhang X."/>
            <person name="Hamilton M.C."/>
            <person name="Pernal S.F."/>
            <person name="Melathopoulos A.P."/>
            <person name="Yan X."/>
            <person name="Evans J.D."/>
        </authorList>
    </citation>
    <scope>NUCLEOTIDE SEQUENCE [LARGE SCALE GENOMIC DNA]</scope>
    <source>
        <strain evidence="2 3">BRL 01</strain>
    </source>
</reference>
<dbReference type="PROSITE" id="PS50878">
    <property type="entry name" value="RT_POL"/>
    <property type="match status" value="1"/>
</dbReference>
<sequence>MFKLYYKNNNKFKYFLGEKASFSLEKSVNIKNKISYSVPPKLVDQSKLEIKRLLAEDIIEKSHSNIISPAFFIKKKNGDLKLVVDYREVNKCIRDDPWVIPNIEESIIRIGSKEYFSQIDLSNGFNQIRIEEESKELTSFFLLGQQWQYKRVPFGIKTGPKIFQRYISNLLGDIDDITFYSKTIEDHRKTLLLVLKRLYENRVKINFEKTKLFCKEINVLGYKINKEGIFPKTEYLHNKIFSKEIQTKRELQQLVGVLNWYRKFIPDMSRKLHKITDMLKNKHGKIMLDNEMKRQIIEMRKFIRENYKLSFPDYTRKFTLHCDASDIGLGSVLTQEGNIIGYYSKKFSGSELNYTIVEKEYLAIVLSMIKFKNIIQGSYVEVFTDSRNCVFENKKIPLELPAGNL</sequence>
<dbReference type="OrthoDB" id="2194544at2759"/>
<dbReference type="AlphaFoldDB" id="T0MFA2"/>
<gene>
    <name evidence="2" type="ORF">NAPIS_ORF02689</name>
</gene>
<accession>T0MFA2</accession>
<dbReference type="InterPro" id="IPR043128">
    <property type="entry name" value="Rev_trsase/Diguanyl_cyclase"/>
</dbReference>
<dbReference type="Gene3D" id="3.10.10.10">
    <property type="entry name" value="HIV Type 1 Reverse Transcriptase, subunit A, domain 1"/>
    <property type="match status" value="1"/>
</dbReference>
<dbReference type="Gene3D" id="3.10.20.370">
    <property type="match status" value="1"/>
</dbReference>
<feature type="domain" description="Reverse transcriptase" evidence="1">
    <location>
        <begin position="54"/>
        <end position="224"/>
    </location>
</feature>